<sequence>MPYTRSRKRIGRIRPIKKRKRRSVPAQQSRDEPIIEYLEDIKGTTAIPNAADINHSRECNENSELWKKLGITIERYDDDNESDAEEVSNVKGIQKSINEGNEILNEDKDRNRIKYENIRINIVNTNTSITGFSLEDKGEVIPFSDNQIVVKTEILDDSEFNSAHQSKYDDHFLGKEVGGNTYMYVDTPKLCLSRETDNVIEYKNPNYETDNLCVRIKSEPIENGNPSQASSEEQLDNSYHTTEKKLHGSAELHLDNCHHATEKPLQGCSELQLDNICHRTEIKIELDDTNIVNGTMDKHQIDWVIRQSEPYRDGEDEVVSVIPAVGEENDIAEANVDDRGDATIPGLQRLHTHCKPPNIKGKENEMF</sequence>
<accession>A0ABY7E8K1</accession>
<dbReference type="EMBL" id="CP111016">
    <property type="protein sequence ID" value="WAR06393.1"/>
    <property type="molecule type" value="Genomic_DNA"/>
</dbReference>
<evidence type="ECO:0000256" key="1">
    <source>
        <dbReference type="SAM" id="MobiDB-lite"/>
    </source>
</evidence>
<keyword evidence="3" id="KW-1185">Reference proteome</keyword>
<gene>
    <name evidence="2" type="ORF">MAR_021762</name>
</gene>
<organism evidence="2 3">
    <name type="scientific">Mya arenaria</name>
    <name type="common">Soft-shell clam</name>
    <dbReference type="NCBI Taxonomy" id="6604"/>
    <lineage>
        <taxon>Eukaryota</taxon>
        <taxon>Metazoa</taxon>
        <taxon>Spiralia</taxon>
        <taxon>Lophotrochozoa</taxon>
        <taxon>Mollusca</taxon>
        <taxon>Bivalvia</taxon>
        <taxon>Autobranchia</taxon>
        <taxon>Heteroconchia</taxon>
        <taxon>Euheterodonta</taxon>
        <taxon>Imparidentia</taxon>
        <taxon>Neoheterodontei</taxon>
        <taxon>Myida</taxon>
        <taxon>Myoidea</taxon>
        <taxon>Myidae</taxon>
        <taxon>Mya</taxon>
    </lineage>
</organism>
<evidence type="ECO:0000313" key="3">
    <source>
        <dbReference type="Proteomes" id="UP001164746"/>
    </source>
</evidence>
<name>A0ABY7E8K1_MYAAR</name>
<feature type="region of interest" description="Disordered" evidence="1">
    <location>
        <begin position="1"/>
        <end position="31"/>
    </location>
</feature>
<feature type="compositionally biased region" description="Basic residues" evidence="1">
    <location>
        <begin position="1"/>
        <end position="23"/>
    </location>
</feature>
<protein>
    <submittedName>
        <fullName evidence="2">Uncharacterized protein</fullName>
    </submittedName>
</protein>
<dbReference type="Proteomes" id="UP001164746">
    <property type="component" value="Chromosome 5"/>
</dbReference>
<proteinExistence type="predicted"/>
<reference evidence="2" key="1">
    <citation type="submission" date="2022-11" db="EMBL/GenBank/DDBJ databases">
        <title>Centuries of genome instability and evolution in soft-shell clam transmissible cancer (bioRxiv).</title>
        <authorList>
            <person name="Hart S.F.M."/>
            <person name="Yonemitsu M.A."/>
            <person name="Giersch R.M."/>
            <person name="Beal B.F."/>
            <person name="Arriagada G."/>
            <person name="Davis B.W."/>
            <person name="Ostrander E.A."/>
            <person name="Goff S.P."/>
            <person name="Metzger M.J."/>
        </authorList>
    </citation>
    <scope>NUCLEOTIDE SEQUENCE</scope>
    <source>
        <strain evidence="2">MELC-2E11</strain>
        <tissue evidence="2">Siphon/mantle</tissue>
    </source>
</reference>
<evidence type="ECO:0000313" key="2">
    <source>
        <dbReference type="EMBL" id="WAR06393.1"/>
    </source>
</evidence>